<dbReference type="EMBL" id="GBRH01257171">
    <property type="protein sequence ID" value="JAD40724.1"/>
    <property type="molecule type" value="Transcribed_RNA"/>
</dbReference>
<reference evidence="1" key="1">
    <citation type="submission" date="2014-09" db="EMBL/GenBank/DDBJ databases">
        <authorList>
            <person name="Magalhaes I.L.F."/>
            <person name="Oliveira U."/>
            <person name="Santos F.R."/>
            <person name="Vidigal T.H.D.A."/>
            <person name="Brescovit A.D."/>
            <person name="Santos A.J."/>
        </authorList>
    </citation>
    <scope>NUCLEOTIDE SEQUENCE</scope>
    <source>
        <tissue evidence="1">Shoot tissue taken approximately 20 cm above the soil surface</tissue>
    </source>
</reference>
<sequence length="34" mass="3959">MIASNGEYTHMIFHSICSYEISDNARCIFLLHLQ</sequence>
<protein>
    <submittedName>
        <fullName evidence="1">Uncharacterized protein</fullName>
    </submittedName>
</protein>
<accession>A0A0A8ZMT2</accession>
<dbReference type="AlphaFoldDB" id="A0A0A8ZMT2"/>
<name>A0A0A8ZMT2_ARUDO</name>
<evidence type="ECO:0000313" key="1">
    <source>
        <dbReference type="EMBL" id="JAD40724.1"/>
    </source>
</evidence>
<reference evidence="1" key="2">
    <citation type="journal article" date="2015" name="Data Brief">
        <title>Shoot transcriptome of the giant reed, Arundo donax.</title>
        <authorList>
            <person name="Barrero R.A."/>
            <person name="Guerrero F.D."/>
            <person name="Moolhuijzen P."/>
            <person name="Goolsby J.A."/>
            <person name="Tidwell J."/>
            <person name="Bellgard S.E."/>
            <person name="Bellgard M.I."/>
        </authorList>
    </citation>
    <scope>NUCLEOTIDE SEQUENCE</scope>
    <source>
        <tissue evidence="1">Shoot tissue taken approximately 20 cm above the soil surface</tissue>
    </source>
</reference>
<proteinExistence type="predicted"/>
<organism evidence="1">
    <name type="scientific">Arundo donax</name>
    <name type="common">Giant reed</name>
    <name type="synonym">Donax arundinaceus</name>
    <dbReference type="NCBI Taxonomy" id="35708"/>
    <lineage>
        <taxon>Eukaryota</taxon>
        <taxon>Viridiplantae</taxon>
        <taxon>Streptophyta</taxon>
        <taxon>Embryophyta</taxon>
        <taxon>Tracheophyta</taxon>
        <taxon>Spermatophyta</taxon>
        <taxon>Magnoliopsida</taxon>
        <taxon>Liliopsida</taxon>
        <taxon>Poales</taxon>
        <taxon>Poaceae</taxon>
        <taxon>PACMAD clade</taxon>
        <taxon>Arundinoideae</taxon>
        <taxon>Arundineae</taxon>
        <taxon>Arundo</taxon>
    </lineage>
</organism>